<keyword evidence="8" id="KW-0325">Glycoprotein</keyword>
<reference evidence="13" key="1">
    <citation type="journal article" date="2019" name="BMC Genomics">
        <title>A new reference genome for Sorghum bicolor reveals high levels of sequence similarity between sweet and grain genotypes: implications for the genetics of sugar metabolism.</title>
        <authorList>
            <person name="Cooper E.A."/>
            <person name="Brenton Z.W."/>
            <person name="Flinn B.S."/>
            <person name="Jenkins J."/>
            <person name="Shu S."/>
            <person name="Flowers D."/>
            <person name="Luo F."/>
            <person name="Wang Y."/>
            <person name="Xia P."/>
            <person name="Barry K."/>
            <person name="Daum C."/>
            <person name="Lipzen A."/>
            <person name="Yoshinaga Y."/>
            <person name="Schmutz J."/>
            <person name="Saski C."/>
            <person name="Vermerris W."/>
            <person name="Kresovich S."/>
        </authorList>
    </citation>
    <scope>NUCLEOTIDE SEQUENCE</scope>
</reference>
<dbReference type="PROSITE" id="PS50011">
    <property type="entry name" value="PROTEIN_KINASE_DOM"/>
    <property type="match status" value="1"/>
</dbReference>
<evidence type="ECO:0000313" key="14">
    <source>
        <dbReference type="Proteomes" id="UP000807115"/>
    </source>
</evidence>
<evidence type="ECO:0000256" key="6">
    <source>
        <dbReference type="ARBA" id="ARBA00022840"/>
    </source>
</evidence>
<dbReference type="GO" id="GO:0004674">
    <property type="term" value="F:protein serine/threonine kinase activity"/>
    <property type="evidence" value="ECO:0007669"/>
    <property type="project" value="UniProtKB-KW"/>
</dbReference>
<dbReference type="GO" id="GO:0005524">
    <property type="term" value="F:ATP binding"/>
    <property type="evidence" value="ECO:0007669"/>
    <property type="project" value="UniProtKB-KW"/>
</dbReference>
<dbReference type="Pfam" id="PF00069">
    <property type="entry name" value="Pkinase"/>
    <property type="match status" value="1"/>
</dbReference>
<gene>
    <name evidence="13" type="ORF">BDA96_06G267100</name>
</gene>
<evidence type="ECO:0000256" key="9">
    <source>
        <dbReference type="SAM" id="MobiDB-lite"/>
    </source>
</evidence>
<dbReference type="InterPro" id="IPR045274">
    <property type="entry name" value="WAK-like"/>
</dbReference>
<dbReference type="SMART" id="SM00220">
    <property type="entry name" value="S_TKc"/>
    <property type="match status" value="1"/>
</dbReference>
<evidence type="ECO:0000256" key="2">
    <source>
        <dbReference type="ARBA" id="ARBA00022527"/>
    </source>
</evidence>
<sequence>MTVAASSRRPTTTIVGAIGALTLQLVATAVAGPIALPGCPESCGGVQVPYPFGIGRGCFHQGFNLTCDEAQQPAKLLLGEGDGADQVLGISLPDCTVHIQRKISWVQYATEFNGSWSVPTPPDDDDGPLMVSSARNSFVAFGCNVLAKLIPYNAMVTYTSACAAVCVNTPDASSCSGVGCCRTSIASLGADLPSYGIQVKHLEGETSYYHRAAFIVDQDWFSRVEAEMARNFSNLFFPVAVVPVMVDSVPVVLTWSLDLIRDAGLFVLSPIGPQSSDFRCISSNSFSYTIDGNYDRRRCNCSQGYDGNPYIANGCQDIDECQLPDIYPCHGTCINMPGTYRCSSKKSISSHPGLIAIIAISAGFGLLFSVLGVANIISKLKQRRAKLLRQKFFKTNHGLLLEQLISSNKDIAERMKIFSSEELEQATNKFDQNRILGGGGHGTVYKAKVSDFGASRSISTDETGILTAIQGTHGYLDPEYYYTSRLTEKSDVYSFGVILAELLTRVKPVFSSHSSEGKSLASHFVAMIKDYRLSDILDPQIVEDGGSKDAEVIARLAEACLNLKGEERPTMRQVETALEDVLGSNVHSSCRVTRRSQNALKHRPQNQTKGNEGTRLYSLEKEFIQSSEIPR</sequence>
<dbReference type="GO" id="GO:0030247">
    <property type="term" value="F:polysaccharide binding"/>
    <property type="evidence" value="ECO:0007669"/>
    <property type="project" value="InterPro"/>
</dbReference>
<evidence type="ECO:0000256" key="11">
    <source>
        <dbReference type="SAM" id="SignalP"/>
    </source>
</evidence>
<dbReference type="Pfam" id="PF13947">
    <property type="entry name" value="GUB_WAK_bind"/>
    <property type="match status" value="1"/>
</dbReference>
<evidence type="ECO:0000313" key="13">
    <source>
        <dbReference type="EMBL" id="KAG0527832.1"/>
    </source>
</evidence>
<accession>A0A921UDC0</accession>
<feature type="domain" description="Protein kinase" evidence="12">
    <location>
        <begin position="275"/>
        <end position="582"/>
    </location>
</feature>
<dbReference type="EMBL" id="CM027685">
    <property type="protein sequence ID" value="KAG0527832.1"/>
    <property type="molecule type" value="Genomic_DNA"/>
</dbReference>
<keyword evidence="10" id="KW-0812">Transmembrane</keyword>
<dbReference type="SUPFAM" id="SSF56112">
    <property type="entry name" value="Protein kinase-like (PK-like)"/>
    <property type="match status" value="1"/>
</dbReference>
<dbReference type="PANTHER" id="PTHR27005">
    <property type="entry name" value="WALL-ASSOCIATED RECEPTOR KINASE-LIKE 21"/>
    <property type="match status" value="1"/>
</dbReference>
<feature type="signal peptide" evidence="11">
    <location>
        <begin position="1"/>
        <end position="31"/>
    </location>
</feature>
<dbReference type="InterPro" id="IPR011009">
    <property type="entry name" value="Kinase-like_dom_sf"/>
</dbReference>
<evidence type="ECO:0000256" key="7">
    <source>
        <dbReference type="ARBA" id="ARBA00023157"/>
    </source>
</evidence>
<keyword evidence="10" id="KW-0472">Membrane</keyword>
<evidence type="ECO:0000256" key="8">
    <source>
        <dbReference type="ARBA" id="ARBA00023180"/>
    </source>
</evidence>
<keyword evidence="3" id="KW-0808">Transferase</keyword>
<organism evidence="13 14">
    <name type="scientific">Sorghum bicolor</name>
    <name type="common">Sorghum</name>
    <name type="synonym">Sorghum vulgare</name>
    <dbReference type="NCBI Taxonomy" id="4558"/>
    <lineage>
        <taxon>Eukaryota</taxon>
        <taxon>Viridiplantae</taxon>
        <taxon>Streptophyta</taxon>
        <taxon>Embryophyta</taxon>
        <taxon>Tracheophyta</taxon>
        <taxon>Spermatophyta</taxon>
        <taxon>Magnoliopsida</taxon>
        <taxon>Liliopsida</taxon>
        <taxon>Poales</taxon>
        <taxon>Poaceae</taxon>
        <taxon>PACMAD clade</taxon>
        <taxon>Panicoideae</taxon>
        <taxon>Andropogonodae</taxon>
        <taxon>Andropogoneae</taxon>
        <taxon>Sorghinae</taxon>
        <taxon>Sorghum</taxon>
    </lineage>
</organism>
<dbReference type="InterPro" id="IPR000719">
    <property type="entry name" value="Prot_kinase_dom"/>
</dbReference>
<dbReference type="GO" id="GO:0016020">
    <property type="term" value="C:membrane"/>
    <property type="evidence" value="ECO:0007669"/>
    <property type="project" value="UniProtKB-SubCell"/>
</dbReference>
<dbReference type="InterPro" id="IPR018097">
    <property type="entry name" value="EGF_Ca-bd_CS"/>
</dbReference>
<keyword evidence="6" id="KW-0067">ATP-binding</keyword>
<evidence type="ECO:0000259" key="12">
    <source>
        <dbReference type="PROSITE" id="PS50011"/>
    </source>
</evidence>
<reference evidence="13" key="2">
    <citation type="submission" date="2020-10" db="EMBL/GenBank/DDBJ databases">
        <authorList>
            <person name="Cooper E.A."/>
            <person name="Brenton Z.W."/>
            <person name="Flinn B.S."/>
            <person name="Jenkins J."/>
            <person name="Shu S."/>
            <person name="Flowers D."/>
            <person name="Luo F."/>
            <person name="Wang Y."/>
            <person name="Xia P."/>
            <person name="Barry K."/>
            <person name="Daum C."/>
            <person name="Lipzen A."/>
            <person name="Yoshinaga Y."/>
            <person name="Schmutz J."/>
            <person name="Saski C."/>
            <person name="Vermerris W."/>
            <person name="Kresovich S."/>
        </authorList>
    </citation>
    <scope>NUCLEOTIDE SEQUENCE</scope>
</reference>
<keyword evidence="5" id="KW-0547">Nucleotide-binding</keyword>
<dbReference type="GO" id="GO:0005509">
    <property type="term" value="F:calcium ion binding"/>
    <property type="evidence" value="ECO:0007669"/>
    <property type="project" value="InterPro"/>
</dbReference>
<comment type="subcellular location">
    <subcellularLocation>
        <location evidence="1">Membrane</location>
        <topology evidence="1">Single-pass type I membrane protein</topology>
    </subcellularLocation>
</comment>
<evidence type="ECO:0000256" key="4">
    <source>
        <dbReference type="ARBA" id="ARBA00022729"/>
    </source>
</evidence>
<dbReference type="CDD" id="cd00054">
    <property type="entry name" value="EGF_CA"/>
    <property type="match status" value="1"/>
</dbReference>
<dbReference type="AlphaFoldDB" id="A0A921UDC0"/>
<evidence type="ECO:0000256" key="10">
    <source>
        <dbReference type="SAM" id="Phobius"/>
    </source>
</evidence>
<feature type="chain" id="PRO_5037021201" description="Protein kinase domain-containing protein" evidence="11">
    <location>
        <begin position="32"/>
        <end position="631"/>
    </location>
</feature>
<keyword evidence="10" id="KW-1133">Transmembrane helix</keyword>
<feature type="compositionally biased region" description="Polar residues" evidence="9">
    <location>
        <begin position="594"/>
        <end position="611"/>
    </location>
</feature>
<dbReference type="SUPFAM" id="SSF57196">
    <property type="entry name" value="EGF/Laminin"/>
    <property type="match status" value="1"/>
</dbReference>
<dbReference type="PANTHER" id="PTHR27005:SF436">
    <property type="entry name" value="WALL-ASSOCIATED RECEPTOR KINASE-LIKE PROTEIN 9"/>
    <property type="match status" value="1"/>
</dbReference>
<comment type="caution">
    <text evidence="13">The sequence shown here is derived from an EMBL/GenBank/DDBJ whole genome shotgun (WGS) entry which is preliminary data.</text>
</comment>
<dbReference type="Gene3D" id="2.10.25.10">
    <property type="entry name" value="Laminin"/>
    <property type="match status" value="1"/>
</dbReference>
<keyword evidence="4 11" id="KW-0732">Signal</keyword>
<dbReference type="GO" id="GO:0007166">
    <property type="term" value="P:cell surface receptor signaling pathway"/>
    <property type="evidence" value="ECO:0007669"/>
    <property type="project" value="InterPro"/>
</dbReference>
<dbReference type="InterPro" id="IPR025287">
    <property type="entry name" value="WAK_GUB"/>
</dbReference>
<keyword evidence="7" id="KW-1015">Disulfide bond</keyword>
<dbReference type="Gene3D" id="1.10.510.10">
    <property type="entry name" value="Transferase(Phosphotransferase) domain 1"/>
    <property type="match status" value="1"/>
</dbReference>
<evidence type="ECO:0000256" key="3">
    <source>
        <dbReference type="ARBA" id="ARBA00022679"/>
    </source>
</evidence>
<evidence type="ECO:0000256" key="5">
    <source>
        <dbReference type="ARBA" id="ARBA00022741"/>
    </source>
</evidence>
<proteinExistence type="predicted"/>
<keyword evidence="2" id="KW-0723">Serine/threonine-protein kinase</keyword>
<dbReference type="PROSITE" id="PS01187">
    <property type="entry name" value="EGF_CA"/>
    <property type="match status" value="1"/>
</dbReference>
<evidence type="ECO:0000256" key="1">
    <source>
        <dbReference type="ARBA" id="ARBA00004479"/>
    </source>
</evidence>
<dbReference type="Proteomes" id="UP000807115">
    <property type="component" value="Chromosome 6"/>
</dbReference>
<feature type="transmembrane region" description="Helical" evidence="10">
    <location>
        <begin position="353"/>
        <end position="377"/>
    </location>
</feature>
<protein>
    <recommendedName>
        <fullName evidence="12">Protein kinase domain-containing protein</fullName>
    </recommendedName>
</protein>
<keyword evidence="2" id="KW-0418">Kinase</keyword>
<feature type="region of interest" description="Disordered" evidence="9">
    <location>
        <begin position="594"/>
        <end position="614"/>
    </location>
</feature>
<name>A0A921UDC0_SORBI</name>